<comment type="caution">
    <text evidence="15">The sequence shown here is derived from an EMBL/GenBank/DDBJ whole genome shotgun (WGS) entry which is preliminary data.</text>
</comment>
<evidence type="ECO:0000313" key="16">
    <source>
        <dbReference type="Proteomes" id="UP000253769"/>
    </source>
</evidence>
<evidence type="ECO:0000256" key="4">
    <source>
        <dbReference type="ARBA" id="ARBA00022475"/>
    </source>
</evidence>
<keyword evidence="11 13" id="KW-0472">Membrane</keyword>
<feature type="domain" description="Cytochrome b561 bacterial/Ni-hydrogenase" evidence="14">
    <location>
        <begin position="9"/>
        <end position="176"/>
    </location>
</feature>
<organism evidence="15 16">
    <name type="scientific">Motiliproteus coralliicola</name>
    <dbReference type="NCBI Taxonomy" id="2283196"/>
    <lineage>
        <taxon>Bacteria</taxon>
        <taxon>Pseudomonadati</taxon>
        <taxon>Pseudomonadota</taxon>
        <taxon>Gammaproteobacteria</taxon>
        <taxon>Oceanospirillales</taxon>
        <taxon>Oceanospirillaceae</taxon>
        <taxon>Motiliproteus</taxon>
    </lineage>
</organism>
<evidence type="ECO:0000313" key="15">
    <source>
        <dbReference type="EMBL" id="RDE18089.1"/>
    </source>
</evidence>
<keyword evidence="10" id="KW-0408">Iron</keyword>
<keyword evidence="8" id="KW-0249">Electron transport</keyword>
<dbReference type="InterPro" id="IPR052168">
    <property type="entry name" value="Cytochrome_b561_oxidase"/>
</dbReference>
<proteinExistence type="inferred from homology"/>
<comment type="cofactor">
    <cofactor evidence="1">
        <name>heme b</name>
        <dbReference type="ChEBI" id="CHEBI:60344"/>
    </cofactor>
</comment>
<dbReference type="PANTHER" id="PTHR30529">
    <property type="entry name" value="CYTOCHROME B561"/>
    <property type="match status" value="1"/>
</dbReference>
<feature type="transmembrane region" description="Helical" evidence="13">
    <location>
        <begin position="88"/>
        <end position="108"/>
    </location>
</feature>
<keyword evidence="7" id="KW-0479">Metal-binding</keyword>
<evidence type="ECO:0000256" key="8">
    <source>
        <dbReference type="ARBA" id="ARBA00022982"/>
    </source>
</evidence>
<dbReference type="Pfam" id="PF01292">
    <property type="entry name" value="Ni_hydr_CYTB"/>
    <property type="match status" value="1"/>
</dbReference>
<evidence type="ECO:0000256" key="12">
    <source>
        <dbReference type="ARBA" id="ARBA00037975"/>
    </source>
</evidence>
<dbReference type="RefSeq" id="WP_114697209.1">
    <property type="nucleotide sequence ID" value="NZ_QQOH01000006.1"/>
</dbReference>
<dbReference type="EMBL" id="QQOH01000006">
    <property type="protein sequence ID" value="RDE18089.1"/>
    <property type="molecule type" value="Genomic_DNA"/>
</dbReference>
<evidence type="ECO:0000256" key="1">
    <source>
        <dbReference type="ARBA" id="ARBA00001970"/>
    </source>
</evidence>
<keyword evidence="16" id="KW-1185">Reference proteome</keyword>
<evidence type="ECO:0000256" key="11">
    <source>
        <dbReference type="ARBA" id="ARBA00023136"/>
    </source>
</evidence>
<keyword evidence="4" id="KW-1003">Cell membrane</keyword>
<keyword evidence="5" id="KW-0349">Heme</keyword>
<keyword evidence="6 13" id="KW-0812">Transmembrane</keyword>
<dbReference type="Proteomes" id="UP000253769">
    <property type="component" value="Unassembled WGS sequence"/>
</dbReference>
<evidence type="ECO:0000256" key="5">
    <source>
        <dbReference type="ARBA" id="ARBA00022617"/>
    </source>
</evidence>
<dbReference type="AlphaFoldDB" id="A0A369WA81"/>
<reference evidence="15 16" key="1">
    <citation type="submission" date="2018-07" db="EMBL/GenBank/DDBJ databases">
        <title>Motiliproteus coralliicola sp. nov., a bacterium isolated from Coral.</title>
        <authorList>
            <person name="Wang G."/>
        </authorList>
    </citation>
    <scope>NUCLEOTIDE SEQUENCE [LARGE SCALE GENOMIC DNA]</scope>
    <source>
        <strain evidence="15 16">C34</strain>
    </source>
</reference>
<evidence type="ECO:0000256" key="7">
    <source>
        <dbReference type="ARBA" id="ARBA00022723"/>
    </source>
</evidence>
<dbReference type="PANTHER" id="PTHR30529:SF1">
    <property type="entry name" value="CYTOCHROME B561 HOMOLOG 2"/>
    <property type="match status" value="1"/>
</dbReference>
<keyword evidence="3" id="KW-0813">Transport</keyword>
<feature type="transmembrane region" description="Helical" evidence="13">
    <location>
        <begin position="9"/>
        <end position="29"/>
    </location>
</feature>
<dbReference type="InterPro" id="IPR016174">
    <property type="entry name" value="Di-haem_cyt_TM"/>
</dbReference>
<dbReference type="InterPro" id="IPR011577">
    <property type="entry name" value="Cyt_b561_bac/Ni-Hgenase"/>
</dbReference>
<dbReference type="GO" id="GO:0022904">
    <property type="term" value="P:respiratory electron transport chain"/>
    <property type="evidence" value="ECO:0007669"/>
    <property type="project" value="InterPro"/>
</dbReference>
<keyword evidence="9 13" id="KW-1133">Transmembrane helix</keyword>
<dbReference type="GO" id="GO:0046872">
    <property type="term" value="F:metal ion binding"/>
    <property type="evidence" value="ECO:0007669"/>
    <property type="project" value="UniProtKB-KW"/>
</dbReference>
<sequence>MLRNTKSGYGWVAITFHWLSFALLILLTLKGLSFEDMPKGPEKLAQIGNHKSMGTIFMLLILARLGWRAANPKPTPLGDNAKMNRISAMVSGALYGLLLIQPLSGALMSQAKGYPVQVFNLFEMPILVGESETLAGLFSQIHHTAWMLIVALVLLHVVAALKHHFVARNDTLKRIFVPRRG</sequence>
<evidence type="ECO:0000256" key="3">
    <source>
        <dbReference type="ARBA" id="ARBA00022448"/>
    </source>
</evidence>
<evidence type="ECO:0000256" key="6">
    <source>
        <dbReference type="ARBA" id="ARBA00022692"/>
    </source>
</evidence>
<evidence type="ECO:0000256" key="10">
    <source>
        <dbReference type="ARBA" id="ARBA00023004"/>
    </source>
</evidence>
<dbReference type="OrthoDB" id="9793784at2"/>
<evidence type="ECO:0000256" key="2">
    <source>
        <dbReference type="ARBA" id="ARBA00004651"/>
    </source>
</evidence>
<dbReference type="GO" id="GO:0005886">
    <property type="term" value="C:plasma membrane"/>
    <property type="evidence" value="ECO:0007669"/>
    <property type="project" value="UniProtKB-SubCell"/>
</dbReference>
<accession>A0A369WA81</accession>
<protein>
    <submittedName>
        <fullName evidence="15">Cytochrome b</fullName>
    </submittedName>
</protein>
<gene>
    <name evidence="15" type="ORF">DV711_18375</name>
</gene>
<evidence type="ECO:0000256" key="9">
    <source>
        <dbReference type="ARBA" id="ARBA00022989"/>
    </source>
</evidence>
<comment type="subcellular location">
    <subcellularLocation>
        <location evidence="2">Cell membrane</location>
        <topology evidence="2">Multi-pass membrane protein</topology>
    </subcellularLocation>
</comment>
<dbReference type="GO" id="GO:0020037">
    <property type="term" value="F:heme binding"/>
    <property type="evidence" value="ECO:0007669"/>
    <property type="project" value="TreeGrafter"/>
</dbReference>
<feature type="transmembrane region" description="Helical" evidence="13">
    <location>
        <begin position="49"/>
        <end position="67"/>
    </location>
</feature>
<dbReference type="GO" id="GO:0009055">
    <property type="term" value="F:electron transfer activity"/>
    <property type="evidence" value="ECO:0007669"/>
    <property type="project" value="InterPro"/>
</dbReference>
<comment type="similarity">
    <text evidence="12">Belongs to the cytochrome b561 family.</text>
</comment>
<evidence type="ECO:0000256" key="13">
    <source>
        <dbReference type="SAM" id="Phobius"/>
    </source>
</evidence>
<feature type="transmembrane region" description="Helical" evidence="13">
    <location>
        <begin position="145"/>
        <end position="165"/>
    </location>
</feature>
<evidence type="ECO:0000259" key="14">
    <source>
        <dbReference type="Pfam" id="PF01292"/>
    </source>
</evidence>
<name>A0A369WA81_9GAMM</name>
<dbReference type="SUPFAM" id="SSF81342">
    <property type="entry name" value="Transmembrane di-heme cytochromes"/>
    <property type="match status" value="1"/>
</dbReference>